<evidence type="ECO:0000313" key="1">
    <source>
        <dbReference type="EMBL" id="XRI68879.1"/>
    </source>
</evidence>
<reference evidence="1" key="1">
    <citation type="submission" date="2023-06" db="EMBL/GenBank/DDBJ databases">
        <title>Complete and circular genome of Acidithiobacillus ferrianus DSM 107098.</title>
        <authorList>
            <person name="Norris P.R."/>
            <person name="Falagan C."/>
            <person name="Moya-Beltran A."/>
            <person name="Castro M."/>
            <person name="Quatrini R."/>
            <person name="Johnson D.B."/>
        </authorList>
    </citation>
    <scope>NUCLEOTIDE SEQUENCE</scope>
    <source>
        <strain evidence="1">MG</strain>
    </source>
</reference>
<name>A0ACD5HA29_9PROT</name>
<accession>A0ACD5HA29</accession>
<protein>
    <submittedName>
        <fullName evidence="1">ABC transporter permease</fullName>
    </submittedName>
</protein>
<proteinExistence type="predicted"/>
<sequence>MFKSFERWTASNLWEDTYISAYRVVSGFLLAAVIGVPIGIYIGTFKMVEAMLQPINDFIRYMPASAFIPLVLLWIGIGESAKISIIFIGVFFQIVVMVADAVRNIPQKYIEAAYTMGAKKGEVLNHVIFKGAAPDIFNILRVNMGWAWTYLVIAEMVAADRGLGFAILQAQRFMDTPKIFVGIIIIGILGLLFDLSFRIMHRIFFVWSYK</sequence>
<organism evidence="1 2">
    <name type="scientific">Acidithiobacillus ferrianus</name>
    <dbReference type="NCBI Taxonomy" id="2678518"/>
    <lineage>
        <taxon>Bacteria</taxon>
        <taxon>Pseudomonadati</taxon>
        <taxon>Pseudomonadota</taxon>
        <taxon>Acidithiobacillia</taxon>
        <taxon>Acidithiobacillales</taxon>
        <taxon>Acidithiobacillaceae</taxon>
        <taxon>Acidithiobacillus</taxon>
    </lineage>
</organism>
<gene>
    <name evidence="1" type="ORF">GL267_014165</name>
</gene>
<dbReference type="Proteomes" id="UP000470022">
    <property type="component" value="Chromosome"/>
</dbReference>
<keyword evidence="2" id="KW-1185">Reference proteome</keyword>
<evidence type="ECO:0000313" key="2">
    <source>
        <dbReference type="Proteomes" id="UP000470022"/>
    </source>
</evidence>
<dbReference type="EMBL" id="CP127523">
    <property type="protein sequence ID" value="XRI68879.1"/>
    <property type="molecule type" value="Genomic_DNA"/>
</dbReference>